<evidence type="ECO:0000256" key="5">
    <source>
        <dbReference type="ARBA" id="ARBA00022475"/>
    </source>
</evidence>
<evidence type="ECO:0000256" key="4">
    <source>
        <dbReference type="ARBA" id="ARBA00021907"/>
    </source>
</evidence>
<dbReference type="GO" id="GO:0032153">
    <property type="term" value="C:cell division site"/>
    <property type="evidence" value="ECO:0007669"/>
    <property type="project" value="TreeGrafter"/>
</dbReference>
<evidence type="ECO:0000256" key="7">
    <source>
        <dbReference type="ARBA" id="ARBA00022618"/>
    </source>
</evidence>
<dbReference type="Pfam" id="PF02687">
    <property type="entry name" value="FtsX"/>
    <property type="match status" value="1"/>
</dbReference>
<dbReference type="PANTHER" id="PTHR47755:SF1">
    <property type="entry name" value="CELL DIVISION PROTEIN FTSX"/>
    <property type="match status" value="1"/>
</dbReference>
<dbReference type="RefSeq" id="WP_144277648.1">
    <property type="nucleotide sequence ID" value="NZ_CP041730.1"/>
</dbReference>
<feature type="transmembrane region" description="Helical" evidence="13">
    <location>
        <begin position="222"/>
        <end position="245"/>
    </location>
</feature>
<feature type="domain" description="FtsX extracellular" evidence="15">
    <location>
        <begin position="62"/>
        <end position="154"/>
    </location>
</feature>
<dbReference type="PIRSF" id="PIRSF003097">
    <property type="entry name" value="FtsX"/>
    <property type="match status" value="1"/>
</dbReference>
<evidence type="ECO:0000256" key="6">
    <source>
        <dbReference type="ARBA" id="ARBA00022519"/>
    </source>
</evidence>
<sequence length="301" mass="32069">MKHWFRLHRLALSATLRLFVASPLASLLNLLVVGIAVALPLGLLTLVGNLGQLSGRLHADPQASIFLHPHAGSADISRLQALLAKRPEVSTVRYIAKHEALRELEQSSGMADMLAGLGDNPLPDAFSLTLKNSEAASLGALESVLKADPAVEHVQLDSEWAHRLGSIIALGREATLTVAVLFGAGLLLVTANLIRMQILTRREEIEVCKLIGATNSFIHRPFLYFAALQGGLGGLVGIAVVAFSLDRLSGPVSQLAKLYGEQFSLTLPPFDVLLLTLATVIGLSLAGAMLSVRKHLRALDA</sequence>
<dbReference type="OrthoDB" id="9812531at2"/>
<accession>A0A516SDM9</accession>
<evidence type="ECO:0000256" key="1">
    <source>
        <dbReference type="ARBA" id="ARBA00004429"/>
    </source>
</evidence>
<dbReference type="Gene3D" id="3.30.70.3040">
    <property type="match status" value="1"/>
</dbReference>
<keyword evidence="8 13" id="KW-0812">Transmembrane</keyword>
<organism evidence="16 17">
    <name type="scientific">Chitinimonas arctica</name>
    <dbReference type="NCBI Taxonomy" id="2594795"/>
    <lineage>
        <taxon>Bacteria</taxon>
        <taxon>Pseudomonadati</taxon>
        <taxon>Pseudomonadota</taxon>
        <taxon>Betaproteobacteria</taxon>
        <taxon>Neisseriales</taxon>
        <taxon>Chitinibacteraceae</taxon>
        <taxon>Chitinimonas</taxon>
    </lineage>
</organism>
<dbReference type="KEGG" id="cari:FNU76_07680"/>
<evidence type="ECO:0000256" key="12">
    <source>
        <dbReference type="PIRNR" id="PIRNR003097"/>
    </source>
</evidence>
<evidence type="ECO:0000259" key="14">
    <source>
        <dbReference type="Pfam" id="PF02687"/>
    </source>
</evidence>
<comment type="subcellular location">
    <subcellularLocation>
        <location evidence="1">Cell inner membrane</location>
        <topology evidence="1">Multi-pass membrane protein</topology>
    </subcellularLocation>
</comment>
<evidence type="ECO:0000256" key="8">
    <source>
        <dbReference type="ARBA" id="ARBA00022692"/>
    </source>
</evidence>
<comment type="function">
    <text evidence="12">Part of the ABC transporter FtsEX involved in cellular division.</text>
</comment>
<evidence type="ECO:0000256" key="10">
    <source>
        <dbReference type="ARBA" id="ARBA00023136"/>
    </source>
</evidence>
<dbReference type="GO" id="GO:0051301">
    <property type="term" value="P:cell division"/>
    <property type="evidence" value="ECO:0007669"/>
    <property type="project" value="UniProtKB-KW"/>
</dbReference>
<dbReference type="EMBL" id="CP041730">
    <property type="protein sequence ID" value="QDQ26249.1"/>
    <property type="molecule type" value="Genomic_DNA"/>
</dbReference>
<gene>
    <name evidence="16" type="ORF">FNU76_07680</name>
</gene>
<reference evidence="17" key="1">
    <citation type="submission" date="2019-07" db="EMBL/GenBank/DDBJ databases">
        <title>Chitinimonas sp. nov., isolated from Ny-Alesund, arctica soil.</title>
        <authorList>
            <person name="Xu Q."/>
            <person name="Peng F."/>
        </authorList>
    </citation>
    <scope>NUCLEOTIDE SEQUENCE [LARGE SCALE GENOMIC DNA]</scope>
    <source>
        <strain evidence="17">R3-44</strain>
    </source>
</reference>
<dbReference type="InterPro" id="IPR004513">
    <property type="entry name" value="FtsX"/>
</dbReference>
<protein>
    <recommendedName>
        <fullName evidence="4 12">Cell division protein FtsX</fullName>
    </recommendedName>
</protein>
<keyword evidence="5 12" id="KW-1003">Cell membrane</keyword>
<comment type="subunit">
    <text evidence="3">Forms a membrane-associated complex with FtsE.</text>
</comment>
<dbReference type="InterPro" id="IPR040690">
    <property type="entry name" value="FtsX_ECD"/>
</dbReference>
<dbReference type="Pfam" id="PF18075">
    <property type="entry name" value="FtsX_ECD"/>
    <property type="match status" value="1"/>
</dbReference>
<keyword evidence="7 12" id="KW-0132">Cell division</keyword>
<dbReference type="InterPro" id="IPR047590">
    <property type="entry name" value="FtsX_proteobact-type"/>
</dbReference>
<keyword evidence="11 12" id="KW-0131">Cell cycle</keyword>
<dbReference type="InterPro" id="IPR003838">
    <property type="entry name" value="ABC3_permease_C"/>
</dbReference>
<evidence type="ECO:0000256" key="2">
    <source>
        <dbReference type="ARBA" id="ARBA00007379"/>
    </source>
</evidence>
<keyword evidence="9 13" id="KW-1133">Transmembrane helix</keyword>
<evidence type="ECO:0000313" key="16">
    <source>
        <dbReference type="EMBL" id="QDQ26249.1"/>
    </source>
</evidence>
<keyword evidence="6 12" id="KW-0997">Cell inner membrane</keyword>
<proteinExistence type="inferred from homology"/>
<keyword evidence="17" id="KW-1185">Reference proteome</keyword>
<feature type="transmembrane region" description="Helical" evidence="13">
    <location>
        <begin position="272"/>
        <end position="292"/>
    </location>
</feature>
<keyword evidence="10 12" id="KW-0472">Membrane</keyword>
<dbReference type="AlphaFoldDB" id="A0A516SDM9"/>
<dbReference type="PANTHER" id="PTHR47755">
    <property type="entry name" value="CELL DIVISION PROTEIN FTSX"/>
    <property type="match status" value="1"/>
</dbReference>
<feature type="transmembrane region" description="Helical" evidence="13">
    <location>
        <begin position="174"/>
        <end position="194"/>
    </location>
</feature>
<evidence type="ECO:0000256" key="3">
    <source>
        <dbReference type="ARBA" id="ARBA00011160"/>
    </source>
</evidence>
<evidence type="ECO:0000256" key="11">
    <source>
        <dbReference type="ARBA" id="ARBA00023306"/>
    </source>
</evidence>
<comment type="similarity">
    <text evidence="2 12">Belongs to the ABC-4 integral membrane protein family. FtsX subfamily.</text>
</comment>
<evidence type="ECO:0000259" key="15">
    <source>
        <dbReference type="Pfam" id="PF18075"/>
    </source>
</evidence>
<dbReference type="NCBIfam" id="TIGR00439">
    <property type="entry name" value="FtsX_Gneg"/>
    <property type="match status" value="1"/>
</dbReference>
<dbReference type="Proteomes" id="UP000317550">
    <property type="component" value="Chromosome"/>
</dbReference>
<dbReference type="GO" id="GO:0005886">
    <property type="term" value="C:plasma membrane"/>
    <property type="evidence" value="ECO:0007669"/>
    <property type="project" value="UniProtKB-SubCell"/>
</dbReference>
<evidence type="ECO:0000256" key="13">
    <source>
        <dbReference type="SAM" id="Phobius"/>
    </source>
</evidence>
<feature type="domain" description="ABC3 transporter permease C-terminal" evidence="14">
    <location>
        <begin position="178"/>
        <end position="294"/>
    </location>
</feature>
<name>A0A516SDM9_9NEIS</name>
<evidence type="ECO:0000313" key="17">
    <source>
        <dbReference type="Proteomes" id="UP000317550"/>
    </source>
</evidence>
<evidence type="ECO:0000256" key="9">
    <source>
        <dbReference type="ARBA" id="ARBA00022989"/>
    </source>
</evidence>